<evidence type="ECO:0000256" key="1">
    <source>
        <dbReference type="SAM" id="SignalP"/>
    </source>
</evidence>
<reference evidence="2 3" key="1">
    <citation type="submission" date="2018-12" db="EMBL/GenBank/DDBJ databases">
        <title>Complete genome of Nonlabens sp. MJ115.</title>
        <authorList>
            <person name="Choi H.S."/>
            <person name="Jung J."/>
        </authorList>
    </citation>
    <scope>NUCLEOTIDE SEQUENCE [LARGE SCALE GENOMIC DNA]</scope>
    <source>
        <strain evidence="2 3">MJ115</strain>
    </source>
</reference>
<keyword evidence="3" id="KW-1185">Reference proteome</keyword>
<dbReference type="PROSITE" id="PS51257">
    <property type="entry name" value="PROKAR_LIPOPROTEIN"/>
    <property type="match status" value="1"/>
</dbReference>
<dbReference type="Proteomes" id="UP000279600">
    <property type="component" value="Chromosome"/>
</dbReference>
<proteinExistence type="predicted"/>
<dbReference type="RefSeq" id="WP_126447716.1">
    <property type="nucleotide sequence ID" value="NZ_CP034549.1"/>
</dbReference>
<sequence length="189" mass="21064">MRKMSKSLQWIGLSMILAVISSCSVQKTGTTEEWQELQAMINSGELRIEAQAAYPSNTYASQQVINQVLTNTGDSAARIDISGDGHFMQIGNDQVMANLPFYGERRQAGSYAGTDGDTGIVFEDSPDDYEISADDNKRRYDISFEVNQGTENYNVDLILFANKNAVIYVNSNQRTRMEYRGTINSVSQD</sequence>
<dbReference type="EMBL" id="CP034549">
    <property type="protein sequence ID" value="AZQ44356.1"/>
    <property type="molecule type" value="Genomic_DNA"/>
</dbReference>
<dbReference type="Pfam" id="PF14059">
    <property type="entry name" value="DUF4251"/>
    <property type="match status" value="1"/>
</dbReference>
<gene>
    <name evidence="2" type="ORF">EJ995_08935</name>
</gene>
<feature type="chain" id="PRO_5019392844" evidence="1">
    <location>
        <begin position="28"/>
        <end position="189"/>
    </location>
</feature>
<accession>A0A3S9MYM4</accession>
<protein>
    <submittedName>
        <fullName evidence="2">DUF4251 domain-containing protein</fullName>
    </submittedName>
</protein>
<evidence type="ECO:0000313" key="2">
    <source>
        <dbReference type="EMBL" id="AZQ44356.1"/>
    </source>
</evidence>
<name>A0A3S9MYM4_9FLAO</name>
<organism evidence="2 3">
    <name type="scientific">Nonlabens ponticola</name>
    <dbReference type="NCBI Taxonomy" id="2496866"/>
    <lineage>
        <taxon>Bacteria</taxon>
        <taxon>Pseudomonadati</taxon>
        <taxon>Bacteroidota</taxon>
        <taxon>Flavobacteriia</taxon>
        <taxon>Flavobacteriales</taxon>
        <taxon>Flavobacteriaceae</taxon>
        <taxon>Nonlabens</taxon>
    </lineage>
</organism>
<dbReference type="KEGG" id="noj:EJ995_08935"/>
<dbReference type="Gene3D" id="2.40.128.410">
    <property type="match status" value="1"/>
</dbReference>
<dbReference type="OrthoDB" id="1448121at2"/>
<evidence type="ECO:0000313" key="3">
    <source>
        <dbReference type="Proteomes" id="UP000279600"/>
    </source>
</evidence>
<feature type="signal peptide" evidence="1">
    <location>
        <begin position="1"/>
        <end position="27"/>
    </location>
</feature>
<dbReference type="InterPro" id="IPR025347">
    <property type="entry name" value="DUF4251"/>
</dbReference>
<dbReference type="AlphaFoldDB" id="A0A3S9MYM4"/>
<keyword evidence="1" id="KW-0732">Signal</keyword>